<evidence type="ECO:0000313" key="4">
    <source>
        <dbReference type="Proteomes" id="UP000626109"/>
    </source>
</evidence>
<dbReference type="PANTHER" id="PTHR11439">
    <property type="entry name" value="GAG-POL-RELATED RETROTRANSPOSON"/>
    <property type="match status" value="1"/>
</dbReference>
<evidence type="ECO:0000256" key="1">
    <source>
        <dbReference type="SAM" id="MobiDB-lite"/>
    </source>
</evidence>
<feature type="region of interest" description="Disordered" evidence="1">
    <location>
        <begin position="34"/>
        <end position="66"/>
    </location>
</feature>
<feature type="compositionally biased region" description="Low complexity" evidence="1">
    <location>
        <begin position="34"/>
        <end position="49"/>
    </location>
</feature>
<feature type="compositionally biased region" description="Basic and acidic residues" evidence="1">
    <location>
        <begin position="763"/>
        <end position="773"/>
    </location>
</feature>
<proteinExistence type="predicted"/>
<accession>A0A813JYJ3</accession>
<name>A0A813JYJ3_POLGL</name>
<evidence type="ECO:0008006" key="5">
    <source>
        <dbReference type="Google" id="ProtNLM"/>
    </source>
</evidence>
<dbReference type="PANTHER" id="PTHR11439:SF507">
    <property type="entry name" value="REVERSE TRANSCRIPTASE TY1_COPIA-TYPE DOMAIN-CONTAINING PROTEIN"/>
    <property type="match status" value="1"/>
</dbReference>
<feature type="transmembrane region" description="Helical" evidence="2">
    <location>
        <begin position="2213"/>
        <end position="2238"/>
    </location>
</feature>
<feature type="compositionally biased region" description="Acidic residues" evidence="1">
    <location>
        <begin position="793"/>
        <end position="802"/>
    </location>
</feature>
<keyword evidence="2" id="KW-0812">Transmembrane</keyword>
<comment type="caution">
    <text evidence="3">The sequence shown here is derived from an EMBL/GenBank/DDBJ whole genome shotgun (WGS) entry which is preliminary data.</text>
</comment>
<protein>
    <recommendedName>
        <fullName evidence="5">Copia protein</fullName>
    </recommendedName>
</protein>
<evidence type="ECO:0000256" key="2">
    <source>
        <dbReference type="SAM" id="Phobius"/>
    </source>
</evidence>
<evidence type="ECO:0000313" key="3">
    <source>
        <dbReference type="EMBL" id="CAE8689063.1"/>
    </source>
</evidence>
<feature type="region of interest" description="Disordered" evidence="1">
    <location>
        <begin position="763"/>
        <end position="802"/>
    </location>
</feature>
<sequence length="2287" mass="246819">MSPSQACAAVLRLGHVEGATISMASAAPLAHAPPAVPAPGAAAQPVPRSRSQDRGERRGRARRSMSDGAGLRAVMVTLRGHEQIIDAINGQLQILNTLAATATQALAAQAVAANAATQALAVEAIAAEGRAAAADLQIQTLMAQAIAADAQLHALDAQMQNLAVQTAATARCEQDGRGHGALAHSPRRGVSRMAEVMERWHTAGAGAASAATSAIACPMPATSGADAATAPAAPAAATADPWSGFTAGATTAQRSAPPWTSGAGAPATGIDIRIDFRGTDRIKSFTGVSALYMAWKERMQEHMCRGKPKLESLIRWAEKSASRIDEAAELSCEFHGSGIDASQASSEVYSFLAYVIGDELRAKKIAAGAQRGLELWRSLYNEYEGNSAVVQLARLSRYLQPERAKNIESLSTALDKWEVLGAEVGSEVSEGSRAVAMMSLLSHDLAQKVLDYVALVGYASRLSFVRAHIAQRRDGALAKGQKKHEGGMDLDLIQSLISILSPGSSEEPEVVDTDWPNESSEGPVEEENWHISLITSKPKPPGPSGPAARTAEPATWTKVCNRYQALAVDETAWPELSSAFLGHARSAAAACKAKATTAATAAVQASLRSSTGHSGRRACCLLQNECKERPLMSQQLEFAVGSGAVATVIPPHAVQGMGIAPSAGSKAGHCYHTADGGEIPNLGEVVLRGQTDDLHGCAVTAQVADIVMPLLSVACVSEQGNTFHFGARAGYIKHVASGRVTRLTKRGKLYHLKMWCEGHVGEAQRDSNPHDPICHAPLLAPLGPDGQHLPDVQTDEEEEQPAAEEEQLAAEEKFEEFAGEEQQADEAAGEQLAEQGAYEAEEATNAKVLKDPRQPTQQEVEEHCATHLPFRSWCSQCVRGRKKNPAHYNQKRVAAGSVPSVHLDYCFLRDGDEELLTVIVVRDKITGATFAAAVSKKGSTDENVVEQTVILELSPVGESQSNGVAEAAVQIVEDILRTLKLGVERRVSAKLPCAHPAMEWLVSHAADVTTKYLRGRDGKTAYERLKGKPCREDVVEFGECILYRSSRSDEGKLAPRWEPAVWLGKRWGSTEHIVATEDGTVHHCRAVHRLPQGSRWDAGRIESIKGTPRCMSPSEDQHGVPLVLRPRPAADVEGGEAVMARAMREAVPRSFRIAKPDLVRWGYTANCPRLPERMATFARVLQNQDQVVQEAAAAEQPAASEEEELAAIPMQQDNNSFNEVEHCESQPDNDDMASVVRVLLQLGLSKYEVHAAIAEIFSPSRVTDAAPKFRFAASAAYDLQVDASTGESWDFTLASHRARCRRHIASDKPLLVVASPPCTLSLAAEICATQARAGRYFLLQRPACDDNWQQSAILRLLAVSGVATAVGDMCAFRGSGGKEELVLKPKRWASNAPELLKRMGVRCSSRGGGGGKKHPRAALAGKTRTSRAAVRPARLCLEILRGLRNQLLCDGAAVGETALSTICDEEAAEEAQFSYDVLIPVRARGNQYYDGEFVDDISGEALPKHLVEAGRKLEMEFFHREVVYSKRPIAECWRCTGKAPVRTKWIDHNKGDRANPDVWCRLVACQYNQHKDAELYAATPPLEALRFLISAAATSTTRTGLGEAGRARRAVQRKLLFIDARRAYFNAVSTTLTYVELPEEFLRRWEETYSQHLLDLGFVQGRASPCCWSHSTRDIQLVVHGDDFTFIGVDVDLNWIQSALALKFEIKVRGLLGGGAGDVQEMHILKHAVQWTKHGITYEADQRHAELIIKEFGLATANSVVAAGEKDRSPEAWSRPLSSAGGSAYRSIVARINFLAQDRPDITFASKECCRDMSAPTENSWGKVKHIARYLVGKPRLVYEYMFQEHCDLDTYVGSDYAGDFMNRKSTSGGCIMRGTHLIKHWSNNQSAIALSSAESELYGVVIGATQTMGLQTIAGDLSVEVGMTIHTDSAAAKGVCERKGIGKVRHRAVSGLWIQDKIRSGEIQLRKVEGAKNPADVLTKHVEGHKVRAHLAAMHTRPGEGRASGTVSYTRMEVEAKVPRDSQPGDTFNVQTSSGPVPVQVLKGAVPGQTLRVTVPQVHINVATGSPVLVGRVIRMGQPVAAGPYQPGRSCRVKPCDASLASLPLLQGIPVGTADRKVHEIHRGGELATDFPAFPASRAYRDAFWIIPILLVVLAVICLAADFSRYLSNEYNRRGGDLPSMGAIIGPGIAGRTASLLAAQLYAALAKSAPGCIVWTSWTSLLFTPVVMCVVGVALFLFVPYPAGMICVIVGLLYLACVFLCYRPFIPFMILIVETVATVMKEHPSM</sequence>
<organism evidence="3 4">
    <name type="scientific">Polarella glacialis</name>
    <name type="common">Dinoflagellate</name>
    <dbReference type="NCBI Taxonomy" id="89957"/>
    <lineage>
        <taxon>Eukaryota</taxon>
        <taxon>Sar</taxon>
        <taxon>Alveolata</taxon>
        <taxon>Dinophyceae</taxon>
        <taxon>Suessiales</taxon>
        <taxon>Suessiaceae</taxon>
        <taxon>Polarella</taxon>
    </lineage>
</organism>
<keyword evidence="2" id="KW-0472">Membrane</keyword>
<feature type="region of interest" description="Disordered" evidence="1">
    <location>
        <begin position="244"/>
        <end position="264"/>
    </location>
</feature>
<feature type="region of interest" description="Disordered" evidence="1">
    <location>
        <begin position="1404"/>
        <end position="1425"/>
    </location>
</feature>
<gene>
    <name evidence="3" type="ORF">PGLA2088_LOCUS26297</name>
</gene>
<dbReference type="CDD" id="cd09272">
    <property type="entry name" value="RNase_HI_RT_Ty1"/>
    <property type="match status" value="1"/>
</dbReference>
<keyword evidence="2" id="KW-1133">Transmembrane helix</keyword>
<feature type="non-terminal residue" evidence="3">
    <location>
        <position position="2287"/>
    </location>
</feature>
<reference evidence="3" key="1">
    <citation type="submission" date="2021-02" db="EMBL/GenBank/DDBJ databases">
        <authorList>
            <person name="Dougan E. K."/>
            <person name="Rhodes N."/>
            <person name="Thang M."/>
            <person name="Chan C."/>
        </authorList>
    </citation>
    <scope>NUCLEOTIDE SEQUENCE</scope>
</reference>
<dbReference type="Proteomes" id="UP000626109">
    <property type="component" value="Unassembled WGS sequence"/>
</dbReference>
<feature type="transmembrane region" description="Helical" evidence="2">
    <location>
        <begin position="2244"/>
        <end position="2263"/>
    </location>
</feature>
<feature type="transmembrane region" description="Helical" evidence="2">
    <location>
        <begin position="2144"/>
        <end position="2165"/>
    </location>
</feature>
<feature type="region of interest" description="Disordered" evidence="1">
    <location>
        <begin position="503"/>
        <end position="526"/>
    </location>
</feature>
<dbReference type="EMBL" id="CAJNNW010027007">
    <property type="protein sequence ID" value="CAE8689063.1"/>
    <property type="molecule type" value="Genomic_DNA"/>
</dbReference>